<dbReference type="Gramene" id="TKV98156">
    <property type="protein sequence ID" value="TKV98156"/>
    <property type="gene ID" value="SEVIR_9G540900v2"/>
</dbReference>
<evidence type="ECO:0000313" key="2">
    <source>
        <dbReference type="EMBL" id="TKV98156.1"/>
    </source>
</evidence>
<gene>
    <name evidence="2" type="ORF">SEVIR_9G540900v2</name>
</gene>
<dbReference type="AlphaFoldDB" id="A0A4U6TL87"/>
<dbReference type="Proteomes" id="UP000298652">
    <property type="component" value="Chromosome 9"/>
</dbReference>
<reference evidence="2" key="1">
    <citation type="submission" date="2019-03" db="EMBL/GenBank/DDBJ databases">
        <title>WGS assembly of Setaria viridis.</title>
        <authorList>
            <person name="Huang P."/>
            <person name="Jenkins J."/>
            <person name="Grimwood J."/>
            <person name="Barry K."/>
            <person name="Healey A."/>
            <person name="Mamidi S."/>
            <person name="Sreedasyam A."/>
            <person name="Shu S."/>
            <person name="Feldman M."/>
            <person name="Wu J."/>
            <person name="Yu Y."/>
            <person name="Chen C."/>
            <person name="Johnson J."/>
            <person name="Rokhsar D."/>
            <person name="Baxter I."/>
            <person name="Schmutz J."/>
            <person name="Brutnell T."/>
            <person name="Kellogg E."/>
        </authorList>
    </citation>
    <scope>NUCLEOTIDE SEQUENCE [LARGE SCALE GENOMIC DNA]</scope>
</reference>
<evidence type="ECO:0000256" key="1">
    <source>
        <dbReference type="SAM" id="MobiDB-lite"/>
    </source>
</evidence>
<feature type="compositionally biased region" description="Polar residues" evidence="1">
    <location>
        <begin position="104"/>
        <end position="113"/>
    </location>
</feature>
<proteinExistence type="predicted"/>
<protein>
    <submittedName>
        <fullName evidence="2">Uncharacterized protein</fullName>
    </submittedName>
</protein>
<accession>A0A4U6TL87</accession>
<feature type="region of interest" description="Disordered" evidence="1">
    <location>
        <begin position="87"/>
        <end position="113"/>
    </location>
</feature>
<keyword evidence="3" id="KW-1185">Reference proteome</keyword>
<evidence type="ECO:0000313" key="3">
    <source>
        <dbReference type="Proteomes" id="UP000298652"/>
    </source>
</evidence>
<sequence length="113" mass="12002">MTTKSVPKSPSPNHRHQFVLKLQATARCAGTSRAWRGSHARGGIWRVTSAARVGYLLKPGMGERHALARASGAACSCRAMAPAIGTQAGPARGGGLREQAVGSRRSNWIRSRI</sequence>
<name>A0A4U6TL87_SETVI</name>
<organism evidence="2 3">
    <name type="scientific">Setaria viridis</name>
    <name type="common">Green bristlegrass</name>
    <name type="synonym">Setaria italica subsp. viridis</name>
    <dbReference type="NCBI Taxonomy" id="4556"/>
    <lineage>
        <taxon>Eukaryota</taxon>
        <taxon>Viridiplantae</taxon>
        <taxon>Streptophyta</taxon>
        <taxon>Embryophyta</taxon>
        <taxon>Tracheophyta</taxon>
        <taxon>Spermatophyta</taxon>
        <taxon>Magnoliopsida</taxon>
        <taxon>Liliopsida</taxon>
        <taxon>Poales</taxon>
        <taxon>Poaceae</taxon>
        <taxon>PACMAD clade</taxon>
        <taxon>Panicoideae</taxon>
        <taxon>Panicodae</taxon>
        <taxon>Paniceae</taxon>
        <taxon>Cenchrinae</taxon>
        <taxon>Setaria</taxon>
    </lineage>
</organism>
<dbReference type="EMBL" id="CM016560">
    <property type="protein sequence ID" value="TKV98156.1"/>
    <property type="molecule type" value="Genomic_DNA"/>
</dbReference>